<proteinExistence type="predicted"/>
<feature type="region of interest" description="Disordered" evidence="3">
    <location>
        <begin position="205"/>
        <end position="226"/>
    </location>
</feature>
<dbReference type="PANTHER" id="PTHR45620:SF2">
    <property type="entry name" value="CORTICOTROPIN-RELEASING FACTOR RECEPTOR 1"/>
    <property type="match status" value="1"/>
</dbReference>
<evidence type="ECO:0000256" key="3">
    <source>
        <dbReference type="SAM" id="MobiDB-lite"/>
    </source>
</evidence>
<dbReference type="FunFam" id="4.10.1240.10:FF:000007">
    <property type="entry name" value="Corticotropin-releasing factor receptor 1"/>
    <property type="match status" value="1"/>
</dbReference>
<keyword evidence="6" id="KW-1185">Reference proteome</keyword>
<gene>
    <name evidence="5" type="ORF">ROHU_006989</name>
</gene>
<evidence type="ECO:0000313" key="5">
    <source>
        <dbReference type="EMBL" id="RXN21157.1"/>
    </source>
</evidence>
<evidence type="ECO:0000259" key="4">
    <source>
        <dbReference type="PROSITE" id="PS50227"/>
    </source>
</evidence>
<sequence>MCCRRSLELSTLNSVNLSLCDGGQGPVDSRRFTSRHWELSVIFVQLVLTIWITLISRATADLTCDALLLLSTNFTARTLILWNQTSSPTNTTGLFCNTSIDGIGTCWPRSSAGEVVSRPCPETFLGVRYNTTNNVYRECLANGTWAKKGNYSQCQEILNEERGPLAILSRGPPLDCRLHLGQTSNRFCLWPCRLSAAIWPSTPTAPTSSALPQAPPTPSDAPARPLPSASPLALALAQNGCFCLL</sequence>
<dbReference type="STRING" id="84645.A0A498MWK6"/>
<comment type="caution">
    <text evidence="5">The sequence shown here is derived from an EMBL/GenBank/DDBJ whole genome shotgun (WGS) entry which is preliminary data.</text>
</comment>
<dbReference type="GO" id="GO:0007189">
    <property type="term" value="P:adenylate cyclase-activating G protein-coupled receptor signaling pathway"/>
    <property type="evidence" value="ECO:0007669"/>
    <property type="project" value="TreeGrafter"/>
</dbReference>
<keyword evidence="1" id="KW-0732">Signal</keyword>
<evidence type="ECO:0000313" key="6">
    <source>
        <dbReference type="Proteomes" id="UP000290572"/>
    </source>
</evidence>
<dbReference type="SUPFAM" id="SSF111418">
    <property type="entry name" value="Hormone receptor domain"/>
    <property type="match status" value="1"/>
</dbReference>
<organism evidence="5 6">
    <name type="scientific">Labeo rohita</name>
    <name type="common">Indian major carp</name>
    <name type="synonym">Cyprinus rohita</name>
    <dbReference type="NCBI Taxonomy" id="84645"/>
    <lineage>
        <taxon>Eukaryota</taxon>
        <taxon>Metazoa</taxon>
        <taxon>Chordata</taxon>
        <taxon>Craniata</taxon>
        <taxon>Vertebrata</taxon>
        <taxon>Euteleostomi</taxon>
        <taxon>Actinopterygii</taxon>
        <taxon>Neopterygii</taxon>
        <taxon>Teleostei</taxon>
        <taxon>Ostariophysi</taxon>
        <taxon>Cypriniformes</taxon>
        <taxon>Cyprinidae</taxon>
        <taxon>Labeoninae</taxon>
        <taxon>Labeonini</taxon>
        <taxon>Labeo</taxon>
    </lineage>
</organism>
<dbReference type="SMART" id="SM00008">
    <property type="entry name" value="HormR"/>
    <property type="match status" value="1"/>
</dbReference>
<dbReference type="AlphaFoldDB" id="A0A498MWK6"/>
<evidence type="ECO:0000256" key="2">
    <source>
        <dbReference type="ARBA" id="ARBA00023157"/>
    </source>
</evidence>
<name>A0A498MWK6_LABRO</name>
<keyword evidence="5" id="KW-0675">Receptor</keyword>
<dbReference type="InterPro" id="IPR017983">
    <property type="entry name" value="GPCR_2_secretin-like_CS"/>
</dbReference>
<dbReference type="Proteomes" id="UP000290572">
    <property type="component" value="Unassembled WGS sequence"/>
</dbReference>
<feature type="domain" description="G-protein coupled receptors family 2 profile 1" evidence="4">
    <location>
        <begin position="63"/>
        <end position="158"/>
    </location>
</feature>
<dbReference type="InterPro" id="IPR001879">
    <property type="entry name" value="GPCR_2_extracellular_dom"/>
</dbReference>
<dbReference type="PROSITE" id="PS50227">
    <property type="entry name" value="G_PROTEIN_RECEP_F2_3"/>
    <property type="match status" value="1"/>
</dbReference>
<dbReference type="Pfam" id="PF02793">
    <property type="entry name" value="HRM"/>
    <property type="match status" value="1"/>
</dbReference>
<dbReference type="Gene3D" id="4.10.1240.10">
    <property type="entry name" value="GPCR, family 2, extracellular hormone receptor domain"/>
    <property type="match status" value="1"/>
</dbReference>
<dbReference type="InterPro" id="IPR050332">
    <property type="entry name" value="GPCR_2"/>
</dbReference>
<accession>A0A498MWK6</accession>
<dbReference type="GO" id="GO:0005886">
    <property type="term" value="C:plasma membrane"/>
    <property type="evidence" value="ECO:0007669"/>
    <property type="project" value="TreeGrafter"/>
</dbReference>
<reference evidence="5 6" key="1">
    <citation type="submission" date="2018-03" db="EMBL/GenBank/DDBJ databases">
        <title>Draft genome sequence of Rohu Carp (Labeo rohita).</title>
        <authorList>
            <person name="Das P."/>
            <person name="Kushwaha B."/>
            <person name="Joshi C.G."/>
            <person name="Kumar D."/>
            <person name="Nagpure N.S."/>
            <person name="Sahoo L."/>
            <person name="Das S.P."/>
            <person name="Bit A."/>
            <person name="Patnaik S."/>
            <person name="Meher P.K."/>
            <person name="Jayasankar P."/>
            <person name="Koringa P.G."/>
            <person name="Patel N.V."/>
            <person name="Hinsu A.T."/>
            <person name="Kumar R."/>
            <person name="Pandey M."/>
            <person name="Agarwal S."/>
            <person name="Srivastava S."/>
            <person name="Singh M."/>
            <person name="Iquebal M.A."/>
            <person name="Jaiswal S."/>
            <person name="Angadi U.B."/>
            <person name="Kumar N."/>
            <person name="Raza M."/>
            <person name="Shah T.M."/>
            <person name="Rai A."/>
            <person name="Jena J.K."/>
        </authorList>
    </citation>
    <scope>NUCLEOTIDE SEQUENCE [LARGE SCALE GENOMIC DNA]</scope>
    <source>
        <strain evidence="5">DASCIFA01</strain>
        <tissue evidence="5">Testis</tissue>
    </source>
</reference>
<dbReference type="PROSITE" id="PS00649">
    <property type="entry name" value="G_PROTEIN_RECEP_F2_1"/>
    <property type="match status" value="1"/>
</dbReference>
<dbReference type="PANTHER" id="PTHR45620">
    <property type="entry name" value="PDF RECEPTOR-LIKE PROTEIN-RELATED"/>
    <property type="match status" value="1"/>
</dbReference>
<dbReference type="GO" id="GO:0043404">
    <property type="term" value="F:corticotropin-releasing hormone receptor activity"/>
    <property type="evidence" value="ECO:0007669"/>
    <property type="project" value="TreeGrafter"/>
</dbReference>
<dbReference type="GO" id="GO:0008528">
    <property type="term" value="F:G protein-coupled peptide receptor activity"/>
    <property type="evidence" value="ECO:0007669"/>
    <property type="project" value="TreeGrafter"/>
</dbReference>
<dbReference type="GO" id="GO:0051424">
    <property type="term" value="F:corticotropin-releasing hormone binding"/>
    <property type="evidence" value="ECO:0007669"/>
    <property type="project" value="TreeGrafter"/>
</dbReference>
<dbReference type="EMBL" id="QBIY01012621">
    <property type="protein sequence ID" value="RXN21157.1"/>
    <property type="molecule type" value="Genomic_DNA"/>
</dbReference>
<dbReference type="PRINTS" id="PR01279">
    <property type="entry name" value="CRFRECEPTOR"/>
</dbReference>
<dbReference type="GO" id="GO:0015056">
    <property type="term" value="F:corticotrophin-releasing factor receptor activity"/>
    <property type="evidence" value="ECO:0007669"/>
    <property type="project" value="TreeGrafter"/>
</dbReference>
<dbReference type="InterPro" id="IPR036445">
    <property type="entry name" value="GPCR_2_extracell_dom_sf"/>
</dbReference>
<dbReference type="InterPro" id="IPR003051">
    <property type="entry name" value="GPCR_2_CRF_rcpt"/>
</dbReference>
<dbReference type="GO" id="GO:0043005">
    <property type="term" value="C:neuron projection"/>
    <property type="evidence" value="ECO:0007669"/>
    <property type="project" value="TreeGrafter"/>
</dbReference>
<keyword evidence="2" id="KW-1015">Disulfide bond</keyword>
<evidence type="ECO:0000256" key="1">
    <source>
        <dbReference type="ARBA" id="ARBA00022729"/>
    </source>
</evidence>
<protein>
    <submittedName>
        <fullName evidence="5">Corticotropin-releasing factor receptor 1-like protein</fullName>
    </submittedName>
</protein>